<evidence type="ECO:0000313" key="10">
    <source>
        <dbReference type="EMBL" id="CAE8627827.1"/>
    </source>
</evidence>
<dbReference type="PANTHER" id="PTHR45689:SF5">
    <property type="entry name" value="I[[H]] CHANNEL, ISOFORM E"/>
    <property type="match status" value="1"/>
</dbReference>
<dbReference type="InterPro" id="IPR051413">
    <property type="entry name" value="K/Na_HCN_channel"/>
</dbReference>
<feature type="compositionally biased region" description="Low complexity" evidence="7">
    <location>
        <begin position="181"/>
        <end position="196"/>
    </location>
</feature>
<evidence type="ECO:0000256" key="7">
    <source>
        <dbReference type="SAM" id="MobiDB-lite"/>
    </source>
</evidence>
<dbReference type="SUPFAM" id="SSF81324">
    <property type="entry name" value="Voltage-gated potassium channels"/>
    <property type="match status" value="1"/>
</dbReference>
<dbReference type="GO" id="GO:0005249">
    <property type="term" value="F:voltage-gated potassium channel activity"/>
    <property type="evidence" value="ECO:0007669"/>
    <property type="project" value="TreeGrafter"/>
</dbReference>
<dbReference type="AlphaFoldDB" id="A0A813GTN8"/>
<dbReference type="SUPFAM" id="SSF51206">
    <property type="entry name" value="cAMP-binding domain-like"/>
    <property type="match status" value="1"/>
</dbReference>
<feature type="transmembrane region" description="Helical" evidence="8">
    <location>
        <begin position="540"/>
        <end position="567"/>
    </location>
</feature>
<feature type="region of interest" description="Disordered" evidence="7">
    <location>
        <begin position="170"/>
        <end position="215"/>
    </location>
</feature>
<dbReference type="InterPro" id="IPR014710">
    <property type="entry name" value="RmlC-like_jellyroll"/>
</dbReference>
<dbReference type="InterPro" id="IPR018490">
    <property type="entry name" value="cNMP-bd_dom_sf"/>
</dbReference>
<evidence type="ECO:0000256" key="5">
    <source>
        <dbReference type="ARBA" id="ARBA00023065"/>
    </source>
</evidence>
<evidence type="ECO:0000256" key="2">
    <source>
        <dbReference type="ARBA" id="ARBA00022448"/>
    </source>
</evidence>
<feature type="transmembrane region" description="Helical" evidence="8">
    <location>
        <begin position="618"/>
        <end position="638"/>
    </location>
</feature>
<feature type="region of interest" description="Disordered" evidence="7">
    <location>
        <begin position="936"/>
        <end position="962"/>
    </location>
</feature>
<feature type="compositionally biased region" description="Polar residues" evidence="7">
    <location>
        <begin position="86"/>
        <end position="102"/>
    </location>
</feature>
<evidence type="ECO:0000259" key="9">
    <source>
        <dbReference type="Pfam" id="PF00520"/>
    </source>
</evidence>
<keyword evidence="6 8" id="KW-0472">Membrane</keyword>
<dbReference type="GO" id="GO:0098855">
    <property type="term" value="C:HCN channel complex"/>
    <property type="evidence" value="ECO:0007669"/>
    <property type="project" value="TreeGrafter"/>
</dbReference>
<dbReference type="Pfam" id="PF00520">
    <property type="entry name" value="Ion_trans"/>
    <property type="match status" value="1"/>
</dbReference>
<keyword evidence="5" id="KW-0406">Ion transport</keyword>
<reference evidence="10" key="1">
    <citation type="submission" date="2021-02" db="EMBL/GenBank/DDBJ databases">
        <authorList>
            <person name="Dougan E. K."/>
            <person name="Rhodes N."/>
            <person name="Thang M."/>
            <person name="Chan C."/>
        </authorList>
    </citation>
    <scope>NUCLEOTIDE SEQUENCE</scope>
</reference>
<feature type="compositionally biased region" description="Acidic residues" evidence="7">
    <location>
        <begin position="290"/>
        <end position="302"/>
    </location>
</feature>
<dbReference type="InterPro" id="IPR000595">
    <property type="entry name" value="cNMP-bd_dom"/>
</dbReference>
<protein>
    <recommendedName>
        <fullName evidence="9">Ion transport domain-containing protein</fullName>
    </recommendedName>
</protein>
<keyword evidence="4 8" id="KW-1133">Transmembrane helix</keyword>
<dbReference type="GO" id="GO:0003254">
    <property type="term" value="P:regulation of membrane depolarization"/>
    <property type="evidence" value="ECO:0007669"/>
    <property type="project" value="TreeGrafter"/>
</dbReference>
<dbReference type="PANTHER" id="PTHR45689">
    <property type="entry name" value="I[[H]] CHANNEL, ISOFORM E"/>
    <property type="match status" value="1"/>
</dbReference>
<evidence type="ECO:0000256" key="6">
    <source>
        <dbReference type="ARBA" id="ARBA00023136"/>
    </source>
</evidence>
<evidence type="ECO:0000256" key="1">
    <source>
        <dbReference type="ARBA" id="ARBA00004141"/>
    </source>
</evidence>
<comment type="caution">
    <text evidence="10">The sequence shown here is derived from an EMBL/GenBank/DDBJ whole genome shotgun (WGS) entry which is preliminary data.</text>
</comment>
<gene>
    <name evidence="10" type="ORF">PGLA1383_LOCUS44542</name>
</gene>
<dbReference type="EMBL" id="CAJNNV010029275">
    <property type="protein sequence ID" value="CAE8627827.1"/>
    <property type="molecule type" value="Genomic_DNA"/>
</dbReference>
<evidence type="ECO:0000256" key="4">
    <source>
        <dbReference type="ARBA" id="ARBA00022989"/>
    </source>
</evidence>
<evidence type="ECO:0000256" key="8">
    <source>
        <dbReference type="SAM" id="Phobius"/>
    </source>
</evidence>
<organism evidence="10 11">
    <name type="scientific">Polarella glacialis</name>
    <name type="common">Dinoflagellate</name>
    <dbReference type="NCBI Taxonomy" id="89957"/>
    <lineage>
        <taxon>Eukaryota</taxon>
        <taxon>Sar</taxon>
        <taxon>Alveolata</taxon>
        <taxon>Dinophyceae</taxon>
        <taxon>Suessiales</taxon>
        <taxon>Suessiaceae</taxon>
        <taxon>Polarella</taxon>
    </lineage>
</organism>
<dbReference type="InterPro" id="IPR005821">
    <property type="entry name" value="Ion_trans_dom"/>
</dbReference>
<keyword evidence="3 8" id="KW-0812">Transmembrane</keyword>
<feature type="region of interest" description="Disordered" evidence="7">
    <location>
        <begin position="1"/>
        <end position="112"/>
    </location>
</feature>
<dbReference type="OrthoDB" id="421226at2759"/>
<comment type="subcellular location">
    <subcellularLocation>
        <location evidence="1">Membrane</location>
        <topology evidence="1">Multi-pass membrane protein</topology>
    </subcellularLocation>
</comment>
<evidence type="ECO:0000313" key="11">
    <source>
        <dbReference type="Proteomes" id="UP000654075"/>
    </source>
</evidence>
<sequence length="962" mass="105841">MFYRQASVELPGRPNGRTSIFSGQSDLPSLLGSDMDGVVSLTPKGGRRGHRRAASMDAFPEDAGKPGEVRKRRKSISCMPDRVSSMGLSSTSSKEASGSRRGSPSKGEESFRAKLGDRLQEIVAELSAEHDRHLSQARQRACQLELQASALRKEVQKLRSRAAIDLGCQCTGRDVRGPRGGSKVSSGSKADAGAAKRNSGTRANAETEENEAESRKFVELARQRAMRMLGAVSALGGLRRTKSTCELVPITDRQPAAMSEINLPGAFQSSLDAEDKLQPNGAPPVLPLEDRDDPDEKADDEDCQVDARRNSFLSSFSANSEAASSMEAFCLYPVWIEEKRVGAARSHASNCQRRGALVVNDLTDSDSDSDYDVKKPHRSRLVKSALRMWGQVVLPPSSGKRVFWDVLATILLVWEAIWIPLQLLELPETPAKMAAGWAARAFWTLDLPLSFLTGFHRSDGHPELDPLAVARQYLKTWFLVDLSTLVVDWADVLLGIDAASLGKTLKTVRLIRMLRLGKLMRVSDSLPIGVVEQYINFRKVIIIFGVVKILVFLIWVNHVIACGWYGVALSHQGSDNWISWHNLDQHPPEYRYATAFHWSLTQFTGTMEVTPRNLSERFYAVVVLLFAFVTSASVVSAITSSMTRLEIATAQEAQQANTLKRFLYLNHIPSRLSLRVQRNAQHILSQQRWEIPEGNVELLSVVSEPLRIELHFEMHIPLLSSHPFLRKYAESGAAPMRQVCHLALTRVALSSGDVLFSEGEIPLVARTYFVIEGCMSYMDRGSMGMETLGPSGWACEAVLWTPWVHTGTMRSKTHCSLLALDAERFQAISSQFQNQVELAQRYGEGFVSHCNSVDQDELTDLEDKTMGIEALVLASCVPKEPVIQSLSIRPRGVAGGGTVRRASVGMVSPVRRASLGMSSLQLPEGGGGKVRRASIGMPEGLQAGPPSDEAAEIQKPSVRFQS</sequence>
<dbReference type="GO" id="GO:0035725">
    <property type="term" value="P:sodium ion transmembrane transport"/>
    <property type="evidence" value="ECO:0007669"/>
    <property type="project" value="TreeGrafter"/>
</dbReference>
<dbReference type="Proteomes" id="UP000654075">
    <property type="component" value="Unassembled WGS sequence"/>
</dbReference>
<feature type="domain" description="Ion transport" evidence="9">
    <location>
        <begin position="403"/>
        <end position="644"/>
    </location>
</feature>
<dbReference type="Gene3D" id="2.60.120.10">
    <property type="entry name" value="Jelly Rolls"/>
    <property type="match status" value="1"/>
</dbReference>
<dbReference type="Gene3D" id="1.10.287.70">
    <property type="match status" value="1"/>
</dbReference>
<accession>A0A813GTN8</accession>
<name>A0A813GTN8_POLGL</name>
<feature type="compositionally biased region" description="Polar residues" evidence="7">
    <location>
        <begin position="16"/>
        <end position="27"/>
    </location>
</feature>
<keyword evidence="2" id="KW-0813">Transport</keyword>
<feature type="region of interest" description="Disordered" evidence="7">
    <location>
        <begin position="274"/>
        <end position="302"/>
    </location>
</feature>
<evidence type="ECO:0000256" key="3">
    <source>
        <dbReference type="ARBA" id="ARBA00022692"/>
    </source>
</evidence>
<proteinExistence type="predicted"/>
<keyword evidence="11" id="KW-1185">Reference proteome</keyword>
<dbReference type="CDD" id="cd00038">
    <property type="entry name" value="CAP_ED"/>
    <property type="match status" value="1"/>
</dbReference>